<accession>A0ACC2D552</accession>
<evidence type="ECO:0000313" key="2">
    <source>
        <dbReference type="Proteomes" id="UP001162992"/>
    </source>
</evidence>
<keyword evidence="2" id="KW-1185">Reference proteome</keyword>
<proteinExistence type="predicted"/>
<protein>
    <submittedName>
        <fullName evidence="1">Uncharacterized protein</fullName>
    </submittedName>
</protein>
<name>A0ACC2D552_DIPCM</name>
<organism evidence="1 2">
    <name type="scientific">Diphasiastrum complanatum</name>
    <name type="common">Issler's clubmoss</name>
    <name type="synonym">Lycopodium complanatum</name>
    <dbReference type="NCBI Taxonomy" id="34168"/>
    <lineage>
        <taxon>Eukaryota</taxon>
        <taxon>Viridiplantae</taxon>
        <taxon>Streptophyta</taxon>
        <taxon>Embryophyta</taxon>
        <taxon>Tracheophyta</taxon>
        <taxon>Lycopodiopsida</taxon>
        <taxon>Lycopodiales</taxon>
        <taxon>Lycopodiaceae</taxon>
        <taxon>Lycopodioideae</taxon>
        <taxon>Diphasiastrum</taxon>
    </lineage>
</organism>
<dbReference type="EMBL" id="CM055098">
    <property type="protein sequence ID" value="KAJ7549391.1"/>
    <property type="molecule type" value="Genomic_DNA"/>
</dbReference>
<sequence length="481" mass="52757">MPMAASFSSCSSLARSFSHRLGRATPLSCQPRSASSSCISIPNWALHSHTCTVTTTTLTDRKLCCRCSFVVDAKISQNWRRAEEQEDGADDADLIFRPNSFPPKQEQPRGMAAFRVAEVGFGTIQSGVEVGDYGEIPTLPVAAALAASRSEIGELDGGVCRLLDRPNRKNICLFYCSEFEDLAHRIAAETDSVELKSIRWGTFEDGFPNLFVPNAHGIRGQHVAFLASFSSPGVIFEQLSIIYALPRMFVSSFTLVLPFFPTGTVERMEDEGDVATAFTLARILSNIPISRGGPTSLVIFDIHALQERFYFGDNVLPCFESGIPLLKHRLHQLPDSNNISIAFPDEGAWKRFHKQLQHFPMVICTKVRDGDKRIVRLKEGDAAGRHVVIVDDLVRSGGTLIECQKVLAAHGAVKVSAYATHGVFPERTWERFISHGDAGSNVGFTHFWITDSCASTVKEVMGKPPFEVLSLAGSIAAALHI</sequence>
<dbReference type="Proteomes" id="UP001162992">
    <property type="component" value="Chromosome 7"/>
</dbReference>
<comment type="caution">
    <text evidence="1">The sequence shown here is derived from an EMBL/GenBank/DDBJ whole genome shotgun (WGS) entry which is preliminary data.</text>
</comment>
<reference evidence="2" key="1">
    <citation type="journal article" date="2024" name="Proc. Natl. Acad. Sci. U.S.A.">
        <title>Extraordinary preservation of gene collinearity over three hundred million years revealed in homosporous lycophytes.</title>
        <authorList>
            <person name="Li C."/>
            <person name="Wickell D."/>
            <person name="Kuo L.Y."/>
            <person name="Chen X."/>
            <person name="Nie B."/>
            <person name="Liao X."/>
            <person name="Peng D."/>
            <person name="Ji J."/>
            <person name="Jenkins J."/>
            <person name="Williams M."/>
            <person name="Shu S."/>
            <person name="Plott C."/>
            <person name="Barry K."/>
            <person name="Rajasekar S."/>
            <person name="Grimwood J."/>
            <person name="Han X."/>
            <person name="Sun S."/>
            <person name="Hou Z."/>
            <person name="He W."/>
            <person name="Dai G."/>
            <person name="Sun C."/>
            <person name="Schmutz J."/>
            <person name="Leebens-Mack J.H."/>
            <person name="Li F.W."/>
            <person name="Wang L."/>
        </authorList>
    </citation>
    <scope>NUCLEOTIDE SEQUENCE [LARGE SCALE GENOMIC DNA]</scope>
    <source>
        <strain evidence="2">cv. PW_Plant_1</strain>
    </source>
</reference>
<evidence type="ECO:0000313" key="1">
    <source>
        <dbReference type="EMBL" id="KAJ7549391.1"/>
    </source>
</evidence>
<gene>
    <name evidence="1" type="ORF">O6H91_07G051700</name>
</gene>